<evidence type="ECO:0000256" key="1">
    <source>
        <dbReference type="SAM" id="MobiDB-lite"/>
    </source>
</evidence>
<accession>A0A7M1RS03</accession>
<keyword evidence="3" id="KW-1185">Reference proteome</keyword>
<evidence type="ECO:0000313" key="2">
    <source>
        <dbReference type="EMBL" id="QOR57066.1"/>
    </source>
</evidence>
<organism evidence="2 3">
    <name type="scientific">uncultured phage cr109_1</name>
    <dbReference type="NCBI Taxonomy" id="2772083"/>
    <lineage>
        <taxon>Viruses</taxon>
        <taxon>Duplodnaviria</taxon>
        <taxon>Heunggongvirae</taxon>
        <taxon>Uroviricota</taxon>
        <taxon>Caudoviricetes</taxon>
        <taxon>Crassvirales</taxon>
        <taxon>Suoliviridae</taxon>
        <taxon>Loutivirinae</taxon>
        <taxon>Buchavirus</taxon>
        <taxon>Buchavirus splanchnicus</taxon>
    </lineage>
</organism>
<dbReference type="GeneID" id="65130992"/>
<feature type="region of interest" description="Disordered" evidence="1">
    <location>
        <begin position="1"/>
        <end position="47"/>
    </location>
</feature>
<proteinExistence type="predicted"/>
<protein>
    <submittedName>
        <fullName evidence="2">Uncharacterized protein</fullName>
    </submittedName>
</protein>
<dbReference type="KEGG" id="vg:65130992"/>
<reference evidence="2 3" key="1">
    <citation type="submission" date="2020-07" db="EMBL/GenBank/DDBJ databases">
        <title>Taxonomic proposal: Crassvirales, a new order of highly abundant and diverse bacterial viruses.</title>
        <authorList>
            <person name="Shkoporov A.N."/>
            <person name="Stockdale S.R."/>
            <person name="Guerin E."/>
            <person name="Ross R.P."/>
            <person name="Hill C."/>
        </authorList>
    </citation>
    <scope>NUCLEOTIDE SEQUENCE [LARGE SCALE GENOMIC DNA]</scope>
</reference>
<feature type="compositionally biased region" description="Basic residues" evidence="1">
    <location>
        <begin position="1"/>
        <end position="29"/>
    </location>
</feature>
<name>A0A7M1RS03_9CAUD</name>
<dbReference type="EMBL" id="MT774399">
    <property type="protein sequence ID" value="QOR57066.1"/>
    <property type="molecule type" value="Genomic_DNA"/>
</dbReference>
<sequence>MKKNLSGKHKDHKGKKLSRTNRSKLRRSKKVEEVFRRPGPSPYITKDENGKVIITNIVGKVKQKSYTTEVGKNSRQENKTAKQAKKELIKQILASAGFEPTVHYTRKEKKKFTRLIRKQLFVQPKPVNLTDEEIKVRFQREKERKAELLASRPHINEVKASVLEFLKKGREVLNNKKNIRKFRYVVQNQSEDNPMKNTDFYTDYLDANDKEEAFSKVKALAKKYENSDKFTGITVEDLSNNNWVYYTKSKLLAA</sequence>
<evidence type="ECO:0000313" key="3">
    <source>
        <dbReference type="Proteomes" id="UP000594117"/>
    </source>
</evidence>
<dbReference type="RefSeq" id="YP_010112518.1">
    <property type="nucleotide sequence ID" value="NC_055892.1"/>
</dbReference>
<dbReference type="Proteomes" id="UP000594117">
    <property type="component" value="Segment"/>
</dbReference>